<reference evidence="2 3" key="1">
    <citation type="submission" date="2019-12" db="EMBL/GenBank/DDBJ databases">
        <authorList>
            <person name="Alioto T."/>
            <person name="Alioto T."/>
            <person name="Gomez Garrido J."/>
        </authorList>
    </citation>
    <scope>NUCLEOTIDE SEQUENCE [LARGE SCALE GENOMIC DNA]</scope>
</reference>
<gene>
    <name evidence="2" type="ORF">OLEA9_A036475</name>
</gene>
<dbReference type="Gramene" id="OE9A036475T1">
    <property type="protein sequence ID" value="OE9A036475C1"/>
    <property type="gene ID" value="OE9A036475"/>
</dbReference>
<accession>A0A8S0UYZ6</accession>
<feature type="compositionally biased region" description="Basic residues" evidence="1">
    <location>
        <begin position="178"/>
        <end position="190"/>
    </location>
</feature>
<name>A0A8S0UYZ6_OLEEU</name>
<dbReference type="Proteomes" id="UP000594638">
    <property type="component" value="Unassembled WGS sequence"/>
</dbReference>
<feature type="compositionally biased region" description="Basic and acidic residues" evidence="1">
    <location>
        <begin position="168"/>
        <end position="177"/>
    </location>
</feature>
<organism evidence="2 3">
    <name type="scientific">Olea europaea subsp. europaea</name>
    <dbReference type="NCBI Taxonomy" id="158383"/>
    <lineage>
        <taxon>Eukaryota</taxon>
        <taxon>Viridiplantae</taxon>
        <taxon>Streptophyta</taxon>
        <taxon>Embryophyta</taxon>
        <taxon>Tracheophyta</taxon>
        <taxon>Spermatophyta</taxon>
        <taxon>Magnoliopsida</taxon>
        <taxon>eudicotyledons</taxon>
        <taxon>Gunneridae</taxon>
        <taxon>Pentapetalae</taxon>
        <taxon>asterids</taxon>
        <taxon>lamiids</taxon>
        <taxon>Lamiales</taxon>
        <taxon>Oleaceae</taxon>
        <taxon>Oleeae</taxon>
        <taxon>Olea</taxon>
    </lineage>
</organism>
<evidence type="ECO:0000256" key="1">
    <source>
        <dbReference type="SAM" id="MobiDB-lite"/>
    </source>
</evidence>
<dbReference type="AlphaFoldDB" id="A0A8S0UYZ6"/>
<proteinExistence type="predicted"/>
<protein>
    <submittedName>
        <fullName evidence="2">Uncharacterized protein</fullName>
    </submittedName>
</protein>
<evidence type="ECO:0000313" key="2">
    <source>
        <dbReference type="EMBL" id="CAA3023438.1"/>
    </source>
</evidence>
<feature type="region of interest" description="Disordered" evidence="1">
    <location>
        <begin position="168"/>
        <end position="190"/>
    </location>
</feature>
<sequence length="284" mass="32052">MKKQETLTVCTPPLHEAADTTPPLDDAVDTTPLLDEAANTNCSPTAAISATFGVRRRFEELINSSGIAYDTSTGLISASVEWWDRKMKRKEYKDKDCRELYQYKILFGDVFNCDKYAVTPSQACRIGFAMFEDSAHEDHRDEIPVDVESSGSCDEGSVAIPRLTARDESGLHSGDKRKAARKRSKEKRKKFSSRDVSYSVDRATSASEKIAAKIDHFIGAVVSGPKTCMSELLATGRLQKQTDLYFYTCKFLSQRANREVLDMQDNANDKFAWVEWSYQEYRKT</sequence>
<evidence type="ECO:0000313" key="3">
    <source>
        <dbReference type="Proteomes" id="UP000594638"/>
    </source>
</evidence>
<dbReference type="EMBL" id="CACTIH010009090">
    <property type="protein sequence ID" value="CAA3023438.1"/>
    <property type="molecule type" value="Genomic_DNA"/>
</dbReference>
<comment type="caution">
    <text evidence="2">The sequence shown here is derived from an EMBL/GenBank/DDBJ whole genome shotgun (WGS) entry which is preliminary data.</text>
</comment>
<keyword evidence="3" id="KW-1185">Reference proteome</keyword>